<dbReference type="AlphaFoldDB" id="A0AA40JYU4"/>
<dbReference type="GO" id="GO:0008270">
    <property type="term" value="F:zinc ion binding"/>
    <property type="evidence" value="ECO:0007669"/>
    <property type="project" value="UniProtKB-KW"/>
</dbReference>
<evidence type="ECO:0000313" key="4">
    <source>
        <dbReference type="EMBL" id="KAK0740384.1"/>
    </source>
</evidence>
<evidence type="ECO:0000256" key="2">
    <source>
        <dbReference type="SAM" id="MobiDB-lite"/>
    </source>
</evidence>
<evidence type="ECO:0000256" key="1">
    <source>
        <dbReference type="PROSITE-ProRule" id="PRU00047"/>
    </source>
</evidence>
<evidence type="ECO:0000259" key="3">
    <source>
        <dbReference type="PROSITE" id="PS50158"/>
    </source>
</evidence>
<keyword evidence="1" id="KW-0862">Zinc</keyword>
<comment type="caution">
    <text evidence="4">The sequence shown here is derived from an EMBL/GenBank/DDBJ whole genome shotgun (WGS) entry which is preliminary data.</text>
</comment>
<keyword evidence="5" id="KW-1185">Reference proteome</keyword>
<name>A0AA40JYU4_9PEZI</name>
<evidence type="ECO:0000313" key="5">
    <source>
        <dbReference type="Proteomes" id="UP001172155"/>
    </source>
</evidence>
<reference evidence="4" key="1">
    <citation type="submission" date="2023-06" db="EMBL/GenBank/DDBJ databases">
        <title>Genome-scale phylogeny and comparative genomics of the fungal order Sordariales.</title>
        <authorList>
            <consortium name="Lawrence Berkeley National Laboratory"/>
            <person name="Hensen N."/>
            <person name="Bonometti L."/>
            <person name="Westerberg I."/>
            <person name="Brannstrom I.O."/>
            <person name="Guillou S."/>
            <person name="Cros-Aarteil S."/>
            <person name="Calhoun S."/>
            <person name="Haridas S."/>
            <person name="Kuo A."/>
            <person name="Mondo S."/>
            <person name="Pangilinan J."/>
            <person name="Riley R."/>
            <person name="LaButti K."/>
            <person name="Andreopoulos B."/>
            <person name="Lipzen A."/>
            <person name="Chen C."/>
            <person name="Yanf M."/>
            <person name="Daum C."/>
            <person name="Ng V."/>
            <person name="Clum A."/>
            <person name="Steindorff A."/>
            <person name="Ohm R."/>
            <person name="Martin F."/>
            <person name="Silar P."/>
            <person name="Natvig D."/>
            <person name="Lalanne C."/>
            <person name="Gautier V."/>
            <person name="Ament-velasquez S.L."/>
            <person name="Kruys A."/>
            <person name="Hutchinson M.I."/>
            <person name="Powell A.J."/>
            <person name="Barry K."/>
            <person name="Miller A.N."/>
            <person name="Grigoriev I.V."/>
            <person name="Debuchy R."/>
            <person name="Gladieux P."/>
            <person name="Thoren M.H."/>
            <person name="Johannesson H."/>
        </authorList>
    </citation>
    <scope>NUCLEOTIDE SEQUENCE</scope>
    <source>
        <strain evidence="4">SMH3187-1</strain>
    </source>
</reference>
<dbReference type="InterPro" id="IPR001878">
    <property type="entry name" value="Znf_CCHC"/>
</dbReference>
<keyword evidence="1" id="KW-0479">Metal-binding</keyword>
<feature type="compositionally biased region" description="Polar residues" evidence="2">
    <location>
        <begin position="219"/>
        <end position="234"/>
    </location>
</feature>
<proteinExistence type="predicted"/>
<keyword evidence="1" id="KW-0863">Zinc-finger</keyword>
<dbReference type="PROSITE" id="PS50158">
    <property type="entry name" value="ZF_CCHC"/>
    <property type="match status" value="1"/>
</dbReference>
<dbReference type="Proteomes" id="UP001172155">
    <property type="component" value="Unassembled WGS sequence"/>
</dbReference>
<feature type="compositionally biased region" description="Basic and acidic residues" evidence="2">
    <location>
        <begin position="201"/>
        <end position="218"/>
    </location>
</feature>
<gene>
    <name evidence="4" type="ORF">B0T18DRAFT_208058</name>
</gene>
<feature type="region of interest" description="Disordered" evidence="2">
    <location>
        <begin position="201"/>
        <end position="234"/>
    </location>
</feature>
<sequence length="351" mass="40118">MSIKTRTFGRSAFTGKEKRVDTSLVGDLSMSVGHNMGRGVKDGVHYVVVSGDWDVAGSAMDSLKDSGFPLHIWAWDRAMVAGLRSVTPGKDLVVHYLNDILDRITLTSTPPSMHPRSLVILNPAADAKNKPRIYDFFLGSSVQWKQDEIDGHLIIIPVHDDTEDDKKQQVVLDRCLREVKESWTLEKLGCQVKTLEEYRAGHSPVKDDSGGKEHHRNDSWFSRTKNESSINNNNTLRSFGQTTSFRPQDWCKFGRDCGKGLQCTYRHTQDEKEHFETRKDRRRKTALCRYGQDCRWKREYCRFAHGVADLSCEKCHGRGHEKRDCPGNFKTDHILNNTWRKTTGSTFNSQL</sequence>
<dbReference type="EMBL" id="JAUKUD010000006">
    <property type="protein sequence ID" value="KAK0740384.1"/>
    <property type="molecule type" value="Genomic_DNA"/>
</dbReference>
<accession>A0AA40JYU4</accession>
<protein>
    <recommendedName>
        <fullName evidence="3">CCHC-type domain-containing protein</fullName>
    </recommendedName>
</protein>
<feature type="domain" description="CCHC-type" evidence="3">
    <location>
        <begin position="312"/>
        <end position="326"/>
    </location>
</feature>
<organism evidence="4 5">
    <name type="scientific">Schizothecium vesticola</name>
    <dbReference type="NCBI Taxonomy" id="314040"/>
    <lineage>
        <taxon>Eukaryota</taxon>
        <taxon>Fungi</taxon>
        <taxon>Dikarya</taxon>
        <taxon>Ascomycota</taxon>
        <taxon>Pezizomycotina</taxon>
        <taxon>Sordariomycetes</taxon>
        <taxon>Sordariomycetidae</taxon>
        <taxon>Sordariales</taxon>
        <taxon>Schizotheciaceae</taxon>
        <taxon>Schizothecium</taxon>
    </lineage>
</organism>
<dbReference type="GO" id="GO:0003676">
    <property type="term" value="F:nucleic acid binding"/>
    <property type="evidence" value="ECO:0007669"/>
    <property type="project" value="InterPro"/>
</dbReference>